<proteinExistence type="inferred from homology"/>
<keyword evidence="3 6" id="KW-0378">Hydrolase</keyword>
<evidence type="ECO:0000256" key="3">
    <source>
        <dbReference type="ARBA" id="ARBA00022801"/>
    </source>
</evidence>
<evidence type="ECO:0000256" key="5">
    <source>
        <dbReference type="ARBA" id="ARBA00050038"/>
    </source>
</evidence>
<accession>A0A2T4TXQ8</accession>
<dbReference type="FunFam" id="3.40.50.1470:FF:000001">
    <property type="entry name" value="Peptidyl-tRNA hydrolase"/>
    <property type="match status" value="1"/>
</dbReference>
<dbReference type="GO" id="GO:0006515">
    <property type="term" value="P:protein quality control for misfolded or incompletely synthesized proteins"/>
    <property type="evidence" value="ECO:0007669"/>
    <property type="project" value="UniProtKB-UniRule"/>
</dbReference>
<dbReference type="EMBL" id="NVQC01000022">
    <property type="protein sequence ID" value="PTL35914.1"/>
    <property type="molecule type" value="Genomic_DNA"/>
</dbReference>
<organism evidence="7 8">
    <name type="scientific">Candidatus Methylomirabilis limnetica</name>
    <dbReference type="NCBI Taxonomy" id="2033718"/>
    <lineage>
        <taxon>Bacteria</taxon>
        <taxon>Candidatus Methylomirabilota</taxon>
        <taxon>Candidatus Methylomirabilia</taxon>
        <taxon>Candidatus Methylomirabilales</taxon>
        <taxon>Candidatus Methylomirabilaceae</taxon>
        <taxon>Candidatus Methylomirabilis</taxon>
    </lineage>
</organism>
<dbReference type="AlphaFoldDB" id="A0A2T4TXQ8"/>
<dbReference type="EC" id="3.1.1.29" evidence="1 6"/>
<evidence type="ECO:0000256" key="6">
    <source>
        <dbReference type="HAMAP-Rule" id="MF_00083"/>
    </source>
</evidence>
<comment type="subcellular location">
    <subcellularLocation>
        <location evidence="6">Cytoplasm</location>
    </subcellularLocation>
</comment>
<dbReference type="GO" id="GO:0000049">
    <property type="term" value="F:tRNA binding"/>
    <property type="evidence" value="ECO:0007669"/>
    <property type="project" value="UniProtKB-UniRule"/>
</dbReference>
<feature type="site" description="Stabilizes the basic form of H active site to accept a proton" evidence="6">
    <location>
        <position position="87"/>
    </location>
</feature>
<feature type="site" description="Discriminates between blocked and unblocked aminoacyl-tRNA" evidence="6">
    <location>
        <position position="5"/>
    </location>
</feature>
<dbReference type="NCBIfam" id="TIGR00447">
    <property type="entry name" value="pth"/>
    <property type="match status" value="1"/>
</dbReference>
<dbReference type="CDD" id="cd00462">
    <property type="entry name" value="PTH"/>
    <property type="match status" value="1"/>
</dbReference>
<feature type="binding site" evidence="6">
    <location>
        <position position="10"/>
    </location>
    <ligand>
        <name>tRNA</name>
        <dbReference type="ChEBI" id="CHEBI:17843"/>
    </ligand>
</feature>
<evidence type="ECO:0000256" key="1">
    <source>
        <dbReference type="ARBA" id="ARBA00013260"/>
    </source>
</evidence>
<keyword evidence="2 6" id="KW-0820">tRNA-binding</keyword>
<dbReference type="Pfam" id="PF01195">
    <property type="entry name" value="Pept_tRNA_hydro"/>
    <property type="match status" value="1"/>
</dbReference>
<feature type="active site" description="Proton acceptor" evidence="6">
    <location>
        <position position="15"/>
    </location>
</feature>
<evidence type="ECO:0000313" key="8">
    <source>
        <dbReference type="Proteomes" id="UP000241436"/>
    </source>
</evidence>
<keyword evidence="6" id="KW-0963">Cytoplasm</keyword>
<reference evidence="8" key="2">
    <citation type="journal article" date="2018" name="Environ. Microbiol.">
        <title>Bloom of a denitrifying methanotroph, 'Candidatus Methylomirabilis limnetica', in a deep stratified lake.</title>
        <authorList>
            <person name="Graf J.S."/>
            <person name="Mayr M.J."/>
            <person name="Marchant H.K."/>
            <person name="Tienken D."/>
            <person name="Hach P.F."/>
            <person name="Brand A."/>
            <person name="Schubert C.J."/>
            <person name="Kuypers M.M."/>
            <person name="Milucka J."/>
        </authorList>
    </citation>
    <scope>NUCLEOTIDE SEQUENCE [LARGE SCALE GENOMIC DNA]</scope>
    <source>
        <strain evidence="8">Zug</strain>
    </source>
</reference>
<evidence type="ECO:0000256" key="4">
    <source>
        <dbReference type="ARBA" id="ARBA00022884"/>
    </source>
</evidence>
<comment type="similarity">
    <text evidence="6">Belongs to the PTH family.</text>
</comment>
<keyword evidence="8" id="KW-1185">Reference proteome</keyword>
<comment type="caution">
    <text evidence="6">Lacks conserved residue(s) required for the propagation of feature annotation.</text>
</comment>
<dbReference type="PANTHER" id="PTHR17224:SF1">
    <property type="entry name" value="PEPTIDYL-TRNA HYDROLASE"/>
    <property type="match status" value="1"/>
</dbReference>
<evidence type="ECO:0000256" key="2">
    <source>
        <dbReference type="ARBA" id="ARBA00022555"/>
    </source>
</evidence>
<dbReference type="GO" id="GO:0005737">
    <property type="term" value="C:cytoplasm"/>
    <property type="evidence" value="ECO:0007669"/>
    <property type="project" value="UniProtKB-SubCell"/>
</dbReference>
<dbReference type="GO" id="GO:0004045">
    <property type="term" value="F:peptidyl-tRNA hydrolase activity"/>
    <property type="evidence" value="ECO:0007669"/>
    <property type="project" value="UniProtKB-UniRule"/>
</dbReference>
<comment type="function">
    <text evidence="6">Catalyzes the release of premature peptidyl moieties from peptidyl-tRNA molecules trapped in stalled 50S ribosomal subunits, and thus maintains levels of free tRNAs and 50S ribosomes.</text>
</comment>
<feature type="binding site" evidence="6">
    <location>
        <position position="60"/>
    </location>
    <ligand>
        <name>tRNA</name>
        <dbReference type="ChEBI" id="CHEBI:17843"/>
    </ligand>
</feature>
<comment type="caution">
    <text evidence="7">The sequence shown here is derived from an EMBL/GenBank/DDBJ whole genome shotgun (WGS) entry which is preliminary data.</text>
</comment>
<gene>
    <name evidence="6" type="primary">pth</name>
    <name evidence="7" type="ORF">CLG94_08250</name>
</gene>
<sequence length="191" mass="20886">MGLGNPGPEYEASRHNVGFRVVEALAGRVGMALDHCRYRSFFMRGSLHGVQVLLVKPLTFMNDSGFAVSRWQQALCLEPGRIIVVHDDLDLSTSQLRIKVGGGHGGHRGVRSVLEAMGSADFLRVKVGIGRPREGQDTVKHVLGPFEEREGDAIQVVVERAADAVEALLQESLEAAMNRYNVRGSRQDLIA</sequence>
<dbReference type="InterPro" id="IPR036416">
    <property type="entry name" value="Pept_tRNA_hydro_sf"/>
</dbReference>
<reference evidence="7 8" key="1">
    <citation type="submission" date="2017-09" db="EMBL/GenBank/DDBJ databases">
        <title>Bloom of a denitrifying methanotroph, Candidatus Methylomirabilis limnetica, in a deep stratified lake.</title>
        <authorList>
            <person name="Graf J.S."/>
            <person name="Marchant H.K."/>
            <person name="Tienken D."/>
            <person name="Hach P.F."/>
            <person name="Brand A."/>
            <person name="Schubert C.J."/>
            <person name="Kuypers M.M."/>
            <person name="Milucka J."/>
        </authorList>
    </citation>
    <scope>NUCLEOTIDE SEQUENCE [LARGE SCALE GENOMIC DNA]</scope>
    <source>
        <strain evidence="7 8">Zug</strain>
    </source>
</reference>
<protein>
    <recommendedName>
        <fullName evidence="5 6">Peptidyl-tRNA hydrolase</fullName>
        <shortName evidence="6">Pth</shortName>
        <ecNumber evidence="1 6">3.1.1.29</ecNumber>
    </recommendedName>
</protein>
<dbReference type="HAMAP" id="MF_00083">
    <property type="entry name" value="Pept_tRNA_hydro_bact"/>
    <property type="match status" value="1"/>
</dbReference>
<comment type="catalytic activity">
    <reaction evidence="6">
        <text>an N-acyl-L-alpha-aminoacyl-tRNA + H2O = an N-acyl-L-amino acid + a tRNA + H(+)</text>
        <dbReference type="Rhea" id="RHEA:54448"/>
        <dbReference type="Rhea" id="RHEA-COMP:10123"/>
        <dbReference type="Rhea" id="RHEA-COMP:13883"/>
        <dbReference type="ChEBI" id="CHEBI:15377"/>
        <dbReference type="ChEBI" id="CHEBI:15378"/>
        <dbReference type="ChEBI" id="CHEBI:59874"/>
        <dbReference type="ChEBI" id="CHEBI:78442"/>
        <dbReference type="ChEBI" id="CHEBI:138191"/>
        <dbReference type="EC" id="3.1.1.29"/>
    </reaction>
</comment>
<keyword evidence="4 6" id="KW-0694">RNA-binding</keyword>
<dbReference type="GO" id="GO:0072344">
    <property type="term" value="P:rescue of stalled ribosome"/>
    <property type="evidence" value="ECO:0007669"/>
    <property type="project" value="UniProtKB-UniRule"/>
</dbReference>
<dbReference type="SUPFAM" id="SSF53178">
    <property type="entry name" value="Peptidyl-tRNA hydrolase-like"/>
    <property type="match status" value="1"/>
</dbReference>
<evidence type="ECO:0000313" key="7">
    <source>
        <dbReference type="EMBL" id="PTL35914.1"/>
    </source>
</evidence>
<dbReference type="Gene3D" id="3.40.50.1470">
    <property type="entry name" value="Peptidyl-tRNA hydrolase"/>
    <property type="match status" value="1"/>
</dbReference>
<dbReference type="OrthoDB" id="9800507at2"/>
<feature type="binding site" evidence="6">
    <location>
        <position position="62"/>
    </location>
    <ligand>
        <name>tRNA</name>
        <dbReference type="ChEBI" id="CHEBI:17843"/>
    </ligand>
</feature>
<name>A0A2T4TXQ8_9BACT</name>
<comment type="subunit">
    <text evidence="6">Monomer.</text>
</comment>
<dbReference type="InterPro" id="IPR001328">
    <property type="entry name" value="Pept_tRNA_hydro"/>
</dbReference>
<dbReference type="PANTHER" id="PTHR17224">
    <property type="entry name" value="PEPTIDYL-TRNA HYDROLASE"/>
    <property type="match status" value="1"/>
</dbReference>
<comment type="function">
    <text evidence="6">Hydrolyzes ribosome-free peptidyl-tRNAs (with 1 or more amino acids incorporated), which drop off the ribosome during protein synthesis, or as a result of ribosome stalling.</text>
</comment>
<dbReference type="Proteomes" id="UP000241436">
    <property type="component" value="Unassembled WGS sequence"/>
</dbReference>